<evidence type="ECO:0000256" key="4">
    <source>
        <dbReference type="ARBA" id="ARBA00016612"/>
    </source>
</evidence>
<keyword evidence="12 15" id="KW-0830">Ubiquinone</keyword>
<keyword evidence="9 15" id="KW-0249">Electron transport</keyword>
<dbReference type="GO" id="GO:0008137">
    <property type="term" value="F:NADH dehydrogenase (ubiquinone) activity"/>
    <property type="evidence" value="ECO:0007669"/>
    <property type="project" value="UniProtKB-EC"/>
</dbReference>
<dbReference type="Pfam" id="PF00420">
    <property type="entry name" value="Oxidored_q2"/>
    <property type="match status" value="1"/>
</dbReference>
<comment type="similarity">
    <text evidence="2 15">Belongs to the complex I subunit 4L family.</text>
</comment>
<evidence type="ECO:0000256" key="6">
    <source>
        <dbReference type="ARBA" id="ARBA00022660"/>
    </source>
</evidence>
<evidence type="ECO:0000256" key="2">
    <source>
        <dbReference type="ARBA" id="ARBA00010519"/>
    </source>
</evidence>
<organism evidence="16">
    <name type="scientific">Neocucumis proteus</name>
    <dbReference type="NCBI Taxonomy" id="2576476"/>
    <lineage>
        <taxon>Eukaryota</taxon>
        <taxon>Metazoa</taxon>
        <taxon>Echinodermata</taxon>
        <taxon>Eleutherozoa</taxon>
        <taxon>Echinozoa</taxon>
        <taxon>Holothuroidea</taxon>
        <taxon>Dendrochirotacea</taxon>
        <taxon>Dendrochirotida</taxon>
        <taxon>Cucumariidae</taxon>
        <taxon>Neocucumis</taxon>
    </lineage>
</organism>
<geneLocation type="mitochondrion" evidence="16"/>
<accession>A0A8F6HBM0</accession>
<dbReference type="GO" id="GO:0016651">
    <property type="term" value="F:oxidoreductase activity, acting on NAD(P)H"/>
    <property type="evidence" value="ECO:0007669"/>
    <property type="project" value="InterPro"/>
</dbReference>
<evidence type="ECO:0000256" key="10">
    <source>
        <dbReference type="ARBA" id="ARBA00022989"/>
    </source>
</evidence>
<comment type="function">
    <text evidence="15">Core subunit of the mitochondrial membrane respiratory chain NADH dehydrogenase (Complex I) which catalyzes electron transfer from NADH through the respiratory chain, using ubiquinone as an electron acceptor.</text>
</comment>
<dbReference type="AlphaFoldDB" id="A0A8F6HBM0"/>
<dbReference type="GO" id="GO:0030964">
    <property type="term" value="C:NADH dehydrogenase complex"/>
    <property type="evidence" value="ECO:0007669"/>
    <property type="project" value="TreeGrafter"/>
</dbReference>
<dbReference type="Gene3D" id="1.10.287.3510">
    <property type="match status" value="1"/>
</dbReference>
<dbReference type="GO" id="GO:0042773">
    <property type="term" value="P:ATP synthesis coupled electron transport"/>
    <property type="evidence" value="ECO:0007669"/>
    <property type="project" value="UniProtKB-UniRule"/>
</dbReference>
<keyword evidence="10 15" id="KW-1133">Transmembrane helix</keyword>
<keyword evidence="7 15" id="KW-0812">Transmembrane</keyword>
<keyword evidence="8 15" id="KW-1278">Translocase</keyword>
<dbReference type="EMBL" id="MZ305458">
    <property type="protein sequence ID" value="QXQ00009.1"/>
    <property type="molecule type" value="Genomic_DNA"/>
</dbReference>
<comment type="subcellular location">
    <subcellularLocation>
        <location evidence="15">Mitochondrion inner membrane</location>
        <topology evidence="15">Multi-pass membrane protein</topology>
    </subcellularLocation>
    <subcellularLocation>
        <location evidence="1">Mitochondrion membrane</location>
        <topology evidence="1">Multi-pass membrane protein</topology>
    </subcellularLocation>
</comment>
<feature type="transmembrane region" description="Helical" evidence="15">
    <location>
        <begin position="28"/>
        <end position="47"/>
    </location>
</feature>
<keyword evidence="13 15" id="KW-0496">Mitochondrion</keyword>
<keyword evidence="5 15" id="KW-0813">Transport</keyword>
<gene>
    <name evidence="16" type="primary">nad4l</name>
</gene>
<dbReference type="PANTHER" id="PTHR11434">
    <property type="entry name" value="NADH-UBIQUINONE OXIDOREDUCTASE SUBUNIT ND4L"/>
    <property type="match status" value="1"/>
</dbReference>
<evidence type="ECO:0000256" key="13">
    <source>
        <dbReference type="ARBA" id="ARBA00023128"/>
    </source>
</evidence>
<protein>
    <recommendedName>
        <fullName evidence="4 15">NADH-ubiquinone oxidoreductase chain 4L</fullName>
        <ecNumber evidence="3 15">7.1.1.2</ecNumber>
    </recommendedName>
</protein>
<evidence type="ECO:0000256" key="15">
    <source>
        <dbReference type="RuleBase" id="RU004419"/>
    </source>
</evidence>
<dbReference type="EC" id="7.1.1.2" evidence="3 15"/>
<keyword evidence="11 15" id="KW-0520">NAD</keyword>
<keyword evidence="6 15" id="KW-0679">Respiratory chain</keyword>
<reference evidence="16" key="1">
    <citation type="submission" date="2021-05" db="EMBL/GenBank/DDBJ databases">
        <title>the complete mitochondrial genome sequence of Neocucumis proteus.</title>
        <authorList>
            <person name="Zhong S."/>
        </authorList>
    </citation>
    <scope>NUCLEOTIDE SEQUENCE</scope>
</reference>
<evidence type="ECO:0000256" key="14">
    <source>
        <dbReference type="ARBA" id="ARBA00023136"/>
    </source>
</evidence>
<keyword evidence="15" id="KW-0999">Mitochondrion inner membrane</keyword>
<evidence type="ECO:0000256" key="7">
    <source>
        <dbReference type="ARBA" id="ARBA00022692"/>
    </source>
</evidence>
<feature type="transmembrane region" description="Helical" evidence="15">
    <location>
        <begin position="59"/>
        <end position="81"/>
    </location>
</feature>
<sequence>MNILSSTLFSLFFLGIIGVIINRLHLLSLLLCLELLLVSLFLNISIWSQINNSLSSLNFSILLLTFSACEASTGLALMVSLSRSHNTDLLNNINLLQS</sequence>
<evidence type="ECO:0000256" key="12">
    <source>
        <dbReference type="ARBA" id="ARBA00023075"/>
    </source>
</evidence>
<evidence type="ECO:0000313" key="16">
    <source>
        <dbReference type="EMBL" id="QXQ00009.1"/>
    </source>
</evidence>
<dbReference type="InterPro" id="IPR039428">
    <property type="entry name" value="NUOK/Mnh_C1-like"/>
</dbReference>
<dbReference type="GO" id="GO:0005743">
    <property type="term" value="C:mitochondrial inner membrane"/>
    <property type="evidence" value="ECO:0007669"/>
    <property type="project" value="UniProtKB-SubCell"/>
</dbReference>
<dbReference type="PANTHER" id="PTHR11434:SF0">
    <property type="entry name" value="NADH-UBIQUINONE OXIDOREDUCTASE CHAIN 4L"/>
    <property type="match status" value="1"/>
</dbReference>
<evidence type="ECO:0000256" key="9">
    <source>
        <dbReference type="ARBA" id="ARBA00022982"/>
    </source>
</evidence>
<evidence type="ECO:0000256" key="11">
    <source>
        <dbReference type="ARBA" id="ARBA00023027"/>
    </source>
</evidence>
<evidence type="ECO:0000256" key="1">
    <source>
        <dbReference type="ARBA" id="ARBA00004225"/>
    </source>
</evidence>
<comment type="catalytic activity">
    <reaction evidence="15">
        <text>a ubiquinone + NADH + 5 H(+)(in) = a ubiquinol + NAD(+) + 4 H(+)(out)</text>
        <dbReference type="Rhea" id="RHEA:29091"/>
        <dbReference type="Rhea" id="RHEA-COMP:9565"/>
        <dbReference type="Rhea" id="RHEA-COMP:9566"/>
        <dbReference type="ChEBI" id="CHEBI:15378"/>
        <dbReference type="ChEBI" id="CHEBI:16389"/>
        <dbReference type="ChEBI" id="CHEBI:17976"/>
        <dbReference type="ChEBI" id="CHEBI:57540"/>
        <dbReference type="ChEBI" id="CHEBI:57945"/>
        <dbReference type="EC" id="7.1.1.2"/>
    </reaction>
</comment>
<keyword evidence="14 15" id="KW-0472">Membrane</keyword>
<name>A0A8F6HBM0_9ECHN</name>
<evidence type="ECO:0000256" key="5">
    <source>
        <dbReference type="ARBA" id="ARBA00022448"/>
    </source>
</evidence>
<proteinExistence type="inferred from homology"/>
<dbReference type="InterPro" id="IPR001133">
    <property type="entry name" value="NADH_UbQ_OxRdtase_chain4L/K"/>
</dbReference>
<evidence type="ECO:0000256" key="8">
    <source>
        <dbReference type="ARBA" id="ARBA00022967"/>
    </source>
</evidence>
<evidence type="ECO:0000256" key="3">
    <source>
        <dbReference type="ARBA" id="ARBA00012944"/>
    </source>
</evidence>